<feature type="domain" description="Elongation factor EFG" evidence="1">
    <location>
        <begin position="41"/>
        <end position="118"/>
    </location>
</feature>
<evidence type="ECO:0000313" key="2">
    <source>
        <dbReference type="EMBL" id="CAK9148427.1"/>
    </source>
</evidence>
<gene>
    <name evidence="2" type="ORF">ILEXP_LOCUS16365</name>
</gene>
<name>A0ABC8RV74_9AQUA</name>
<keyword evidence="3" id="KW-1185">Reference proteome</keyword>
<dbReference type="EMBL" id="CAUOFW020001748">
    <property type="protein sequence ID" value="CAK9148427.1"/>
    <property type="molecule type" value="Genomic_DNA"/>
</dbReference>
<comment type="caution">
    <text evidence="2">The sequence shown here is derived from an EMBL/GenBank/DDBJ whole genome shotgun (WGS) entry which is preliminary data.</text>
</comment>
<dbReference type="InterPro" id="IPR035647">
    <property type="entry name" value="EFG_III/V"/>
</dbReference>
<dbReference type="SUPFAM" id="SSF54980">
    <property type="entry name" value="EF-G C-terminal domain-like"/>
    <property type="match status" value="1"/>
</dbReference>
<dbReference type="AlphaFoldDB" id="A0ABC8RV74"/>
<protein>
    <recommendedName>
        <fullName evidence="1">Elongation factor EFG domain-containing protein</fullName>
    </recommendedName>
</protein>
<evidence type="ECO:0000259" key="1">
    <source>
        <dbReference type="Pfam" id="PF00679"/>
    </source>
</evidence>
<sequence>MCDALFFILDENITVSIWSEIAGGRVDFQSIRRYKTENREKLEPIEEVTIEVNEEHVGLVMEALSHRRAEVTDMGPVPGNVGRTRMSLTCPSRGLVGYRSVFSSDTRGTGFMHRAFLSMLVLQHLFSSFSVFIFLSPNCNAIGFLGWYSFVKYTPCLTWIRCHWAGNYDLTHFRSSSCLVN</sequence>
<dbReference type="Pfam" id="PF00679">
    <property type="entry name" value="EFG_C"/>
    <property type="match status" value="1"/>
</dbReference>
<evidence type="ECO:0000313" key="3">
    <source>
        <dbReference type="Proteomes" id="UP001642360"/>
    </source>
</evidence>
<dbReference type="Proteomes" id="UP001642360">
    <property type="component" value="Unassembled WGS sequence"/>
</dbReference>
<proteinExistence type="predicted"/>
<dbReference type="Gene3D" id="3.30.70.240">
    <property type="match status" value="1"/>
</dbReference>
<organism evidence="2 3">
    <name type="scientific">Ilex paraguariensis</name>
    <name type="common">yerba mate</name>
    <dbReference type="NCBI Taxonomy" id="185542"/>
    <lineage>
        <taxon>Eukaryota</taxon>
        <taxon>Viridiplantae</taxon>
        <taxon>Streptophyta</taxon>
        <taxon>Embryophyta</taxon>
        <taxon>Tracheophyta</taxon>
        <taxon>Spermatophyta</taxon>
        <taxon>Magnoliopsida</taxon>
        <taxon>eudicotyledons</taxon>
        <taxon>Gunneridae</taxon>
        <taxon>Pentapetalae</taxon>
        <taxon>asterids</taxon>
        <taxon>campanulids</taxon>
        <taxon>Aquifoliales</taxon>
        <taxon>Aquifoliaceae</taxon>
        <taxon>Ilex</taxon>
    </lineage>
</organism>
<dbReference type="InterPro" id="IPR000640">
    <property type="entry name" value="EFG_V-like"/>
</dbReference>
<dbReference type="InterPro" id="IPR035651">
    <property type="entry name" value="BipA_V"/>
</dbReference>
<accession>A0ABC8RV74</accession>
<reference evidence="2 3" key="1">
    <citation type="submission" date="2024-02" db="EMBL/GenBank/DDBJ databases">
        <authorList>
            <person name="Vignale AGUSTIN F."/>
            <person name="Sosa J E."/>
            <person name="Modenutti C."/>
        </authorList>
    </citation>
    <scope>NUCLEOTIDE SEQUENCE [LARGE SCALE GENOMIC DNA]</scope>
</reference>
<dbReference type="CDD" id="cd03710">
    <property type="entry name" value="BipA_TypA_C"/>
    <property type="match status" value="1"/>
</dbReference>
<dbReference type="FunFam" id="3.30.70.240:FF:000002">
    <property type="entry name" value="GTP-binding protein TypA"/>
    <property type="match status" value="1"/>
</dbReference>